<reference evidence="1" key="1">
    <citation type="submission" date="2021-01" db="EMBL/GenBank/DDBJ databases">
        <authorList>
            <consortium name="Genoscope - CEA"/>
            <person name="William W."/>
        </authorList>
    </citation>
    <scope>NUCLEOTIDE SEQUENCE</scope>
</reference>
<gene>
    <name evidence="1" type="ORF">DARMORV10_A09P31430.1</name>
</gene>
<dbReference type="EMBL" id="HG994363">
    <property type="protein sequence ID" value="CAF2043672.1"/>
    <property type="molecule type" value="Genomic_DNA"/>
</dbReference>
<dbReference type="Proteomes" id="UP001295469">
    <property type="component" value="Chromosome A09"/>
</dbReference>
<name>A0A816P4Z6_BRANA</name>
<dbReference type="AlphaFoldDB" id="A0A816P4Z6"/>
<protein>
    <submittedName>
        <fullName evidence="1">(rape) hypothetical protein</fullName>
    </submittedName>
</protein>
<evidence type="ECO:0000313" key="1">
    <source>
        <dbReference type="EMBL" id="CAF2043672.1"/>
    </source>
</evidence>
<sequence>MIGRADIEGSKSNVAMSGLAATQEIQIQTSFLPCCCTQDFCSRGAHLRTPSLSFNRCAAQPNSHLTMSSARIDPPNRVLGLKERVVTPPPIHRVIGLESSSTGSSFPADSAKPVPLAVVLLDSRQGQRESR</sequence>
<accession>A0A816P4Z6</accession>
<organism evidence="1">
    <name type="scientific">Brassica napus</name>
    <name type="common">Rape</name>
    <dbReference type="NCBI Taxonomy" id="3708"/>
    <lineage>
        <taxon>Eukaryota</taxon>
        <taxon>Viridiplantae</taxon>
        <taxon>Streptophyta</taxon>
        <taxon>Embryophyta</taxon>
        <taxon>Tracheophyta</taxon>
        <taxon>Spermatophyta</taxon>
        <taxon>Magnoliopsida</taxon>
        <taxon>eudicotyledons</taxon>
        <taxon>Gunneridae</taxon>
        <taxon>Pentapetalae</taxon>
        <taxon>rosids</taxon>
        <taxon>malvids</taxon>
        <taxon>Brassicales</taxon>
        <taxon>Brassicaceae</taxon>
        <taxon>Brassiceae</taxon>
        <taxon>Brassica</taxon>
    </lineage>
</organism>
<proteinExistence type="predicted"/>